<reference evidence="1 2" key="1">
    <citation type="submission" date="2020-07" db="EMBL/GenBank/DDBJ databases">
        <title>Complete genome and description of Corynebacterium incognita strain Marseille-Q3630 sp. nov.</title>
        <authorList>
            <person name="Boxberger M."/>
        </authorList>
    </citation>
    <scope>NUCLEOTIDE SEQUENCE [LARGE SCALE GENOMIC DNA]</scope>
    <source>
        <strain evidence="1 2">Marseille-Q3630</strain>
    </source>
</reference>
<dbReference type="AlphaFoldDB" id="A0A7G7CMT2"/>
<evidence type="ECO:0000313" key="1">
    <source>
        <dbReference type="EMBL" id="QNE88898.1"/>
    </source>
</evidence>
<gene>
    <name evidence="1" type="ORF">H0194_07380</name>
</gene>
<organism evidence="1 2">
    <name type="scientific">Corynebacterium incognita</name>
    <dbReference type="NCBI Taxonomy" id="2754725"/>
    <lineage>
        <taxon>Bacteria</taxon>
        <taxon>Bacillati</taxon>
        <taxon>Actinomycetota</taxon>
        <taxon>Actinomycetes</taxon>
        <taxon>Mycobacteriales</taxon>
        <taxon>Corynebacteriaceae</taxon>
        <taxon>Corynebacterium</taxon>
    </lineage>
</organism>
<keyword evidence="2" id="KW-1185">Reference proteome</keyword>
<dbReference type="Proteomes" id="UP000515743">
    <property type="component" value="Chromosome"/>
</dbReference>
<proteinExistence type="predicted"/>
<dbReference type="KEGG" id="cik:H0194_07380"/>
<dbReference type="RefSeq" id="WP_185175287.1">
    <property type="nucleotide sequence ID" value="NZ_CP059404.1"/>
</dbReference>
<sequence length="243" mass="26764">MHEPAANDPTRIPRLLDALRSVWEGQPDLTFGNLMGMVGNHGVSWGTTDGEVEDILFAIRAVRPDSVPLLEGRAEGLWRIAVGQRRIVLAADYVVVQGADARDQPVVWPYSRLRPIGPARPLVIVDSEGFEHRLGVADSVVALDASSAPRWDGLRHSRSVPGDHVLVVALEDDTTVVVGRTLRRYERGRRELHSSEDKWELLTNVDVGKPFRAQLSSGAEIELAPVRAMWLADAPEAEVKLPN</sequence>
<name>A0A7G7CMT2_9CORY</name>
<protein>
    <submittedName>
        <fullName evidence="1">Uncharacterized protein</fullName>
    </submittedName>
</protein>
<evidence type="ECO:0000313" key="2">
    <source>
        <dbReference type="Proteomes" id="UP000515743"/>
    </source>
</evidence>
<accession>A0A7G7CMT2</accession>
<dbReference type="EMBL" id="CP059404">
    <property type="protein sequence ID" value="QNE88898.1"/>
    <property type="molecule type" value="Genomic_DNA"/>
</dbReference>